<dbReference type="Pfam" id="PF19862">
    <property type="entry name" value="DUF6336"/>
    <property type="match status" value="1"/>
</dbReference>
<keyword evidence="1" id="KW-0812">Transmembrane</keyword>
<name>A0ABP5WHZ8_9ACTN</name>
<accession>A0ABP5WHZ8</accession>
<dbReference type="InterPro" id="IPR046299">
    <property type="entry name" value="DUF6336"/>
</dbReference>
<proteinExistence type="predicted"/>
<feature type="transmembrane region" description="Helical" evidence="1">
    <location>
        <begin position="52"/>
        <end position="72"/>
    </location>
</feature>
<feature type="transmembrane region" description="Helical" evidence="1">
    <location>
        <begin position="20"/>
        <end position="40"/>
    </location>
</feature>
<sequence>MRVDDDRVITPRLRLSGVVWRGALFGLVGTVPLAVTALCIADHHDRQEFLSIVSGIGLFGACSFVVGAGFWWTSGGDIRRWRDWRTITGQTAAVTVVGPLFMRLGMLLVVLGVAALGLSHLVDAAPYGSWLHGH</sequence>
<dbReference type="Proteomes" id="UP001499986">
    <property type="component" value="Unassembled WGS sequence"/>
</dbReference>
<feature type="transmembrane region" description="Helical" evidence="1">
    <location>
        <begin position="92"/>
        <end position="118"/>
    </location>
</feature>
<keyword evidence="1" id="KW-1133">Transmembrane helix</keyword>
<keyword evidence="1" id="KW-0472">Membrane</keyword>
<protein>
    <submittedName>
        <fullName evidence="2">Uncharacterized protein</fullName>
    </submittedName>
</protein>
<organism evidence="2 3">
    <name type="scientific">Streptomyces coeruleofuscus</name>
    <dbReference type="NCBI Taxonomy" id="66879"/>
    <lineage>
        <taxon>Bacteria</taxon>
        <taxon>Bacillati</taxon>
        <taxon>Actinomycetota</taxon>
        <taxon>Actinomycetes</taxon>
        <taxon>Kitasatosporales</taxon>
        <taxon>Streptomycetaceae</taxon>
        <taxon>Streptomyces</taxon>
    </lineage>
</organism>
<evidence type="ECO:0000313" key="3">
    <source>
        <dbReference type="Proteomes" id="UP001499986"/>
    </source>
</evidence>
<dbReference type="EMBL" id="BAAASE010000019">
    <property type="protein sequence ID" value="GAA2427864.1"/>
    <property type="molecule type" value="Genomic_DNA"/>
</dbReference>
<evidence type="ECO:0000313" key="2">
    <source>
        <dbReference type="EMBL" id="GAA2427864.1"/>
    </source>
</evidence>
<dbReference type="RefSeq" id="WP_086854666.1">
    <property type="nucleotide sequence ID" value="NZ_BAAASE010000019.1"/>
</dbReference>
<gene>
    <name evidence="2" type="ORF">GCM10010255_83180</name>
</gene>
<comment type="caution">
    <text evidence="2">The sequence shown here is derived from an EMBL/GenBank/DDBJ whole genome shotgun (WGS) entry which is preliminary data.</text>
</comment>
<evidence type="ECO:0000256" key="1">
    <source>
        <dbReference type="SAM" id="Phobius"/>
    </source>
</evidence>
<reference evidence="3" key="1">
    <citation type="journal article" date="2019" name="Int. J. Syst. Evol. Microbiol.">
        <title>The Global Catalogue of Microorganisms (GCM) 10K type strain sequencing project: providing services to taxonomists for standard genome sequencing and annotation.</title>
        <authorList>
            <consortium name="The Broad Institute Genomics Platform"/>
            <consortium name="The Broad Institute Genome Sequencing Center for Infectious Disease"/>
            <person name="Wu L."/>
            <person name="Ma J."/>
        </authorList>
    </citation>
    <scope>NUCLEOTIDE SEQUENCE [LARGE SCALE GENOMIC DNA]</scope>
    <source>
        <strain evidence="3">JCM 4358</strain>
    </source>
</reference>
<keyword evidence="3" id="KW-1185">Reference proteome</keyword>